<dbReference type="Pfam" id="PF00392">
    <property type="entry name" value="GntR"/>
    <property type="match status" value="1"/>
</dbReference>
<evidence type="ECO:0000256" key="3">
    <source>
        <dbReference type="ARBA" id="ARBA00023163"/>
    </source>
</evidence>
<dbReference type="OrthoDB" id="9808770at2"/>
<evidence type="ECO:0000313" key="5">
    <source>
        <dbReference type="EMBL" id="SDG41071.1"/>
    </source>
</evidence>
<accession>A0A1G7U169</accession>
<dbReference type="InterPro" id="IPR000524">
    <property type="entry name" value="Tscrpt_reg_HTH_GntR"/>
</dbReference>
<dbReference type="InterPro" id="IPR036388">
    <property type="entry name" value="WH-like_DNA-bd_sf"/>
</dbReference>
<dbReference type="Gene3D" id="1.10.10.10">
    <property type="entry name" value="Winged helix-like DNA-binding domain superfamily/Winged helix DNA-binding domain"/>
    <property type="match status" value="1"/>
</dbReference>
<dbReference type="SUPFAM" id="SSF46785">
    <property type="entry name" value="Winged helix' DNA-binding domain"/>
    <property type="match status" value="1"/>
</dbReference>
<dbReference type="AlphaFoldDB" id="A0A1G7U169"/>
<evidence type="ECO:0000256" key="2">
    <source>
        <dbReference type="ARBA" id="ARBA00023125"/>
    </source>
</evidence>
<proteinExistence type="predicted"/>
<dbReference type="GO" id="GO:0003700">
    <property type="term" value="F:DNA-binding transcription factor activity"/>
    <property type="evidence" value="ECO:0007669"/>
    <property type="project" value="InterPro"/>
</dbReference>
<name>A0A1G7U169_9LACT</name>
<dbReference type="RefSeq" id="WP_090290171.1">
    <property type="nucleotide sequence ID" value="NZ_FNCK01000008.1"/>
</dbReference>
<evidence type="ECO:0000256" key="1">
    <source>
        <dbReference type="ARBA" id="ARBA00023015"/>
    </source>
</evidence>
<keyword evidence="6" id="KW-1185">Reference proteome</keyword>
<gene>
    <name evidence="5" type="ORF">SAMN05421791_1084</name>
</gene>
<evidence type="ECO:0000313" key="6">
    <source>
        <dbReference type="Proteomes" id="UP000199708"/>
    </source>
</evidence>
<dbReference type="InterPro" id="IPR036390">
    <property type="entry name" value="WH_DNA-bd_sf"/>
</dbReference>
<sequence>MQIIIDNTSMTPLYEQIVDQITAMILAGEIPASSALPSVRSLSKELKISALTVKKAYDQLEREGFIETVHGKGSYVLEANQELLRNEQLMQVETIMAQAIEKAQLFHLSKEEMQSIFDLLMGDWDVKS</sequence>
<dbReference type="PANTHER" id="PTHR38445:SF7">
    <property type="entry name" value="GNTR-FAMILY TRANSCRIPTIONAL REGULATOR"/>
    <property type="match status" value="1"/>
</dbReference>
<dbReference type="CDD" id="cd07377">
    <property type="entry name" value="WHTH_GntR"/>
    <property type="match status" value="1"/>
</dbReference>
<dbReference type="PRINTS" id="PR00035">
    <property type="entry name" value="HTHGNTR"/>
</dbReference>
<dbReference type="GO" id="GO:0003677">
    <property type="term" value="F:DNA binding"/>
    <property type="evidence" value="ECO:0007669"/>
    <property type="project" value="UniProtKB-KW"/>
</dbReference>
<dbReference type="SMART" id="SM00345">
    <property type="entry name" value="HTH_GNTR"/>
    <property type="match status" value="1"/>
</dbReference>
<protein>
    <submittedName>
        <fullName evidence="5">GntR family transcriptional regulator</fullName>
    </submittedName>
</protein>
<keyword evidence="1" id="KW-0805">Transcription regulation</keyword>
<feature type="domain" description="HTH gntR-type" evidence="4">
    <location>
        <begin position="11"/>
        <end position="79"/>
    </location>
</feature>
<organism evidence="5 6">
    <name type="scientific">Facklamia miroungae</name>
    <dbReference type="NCBI Taxonomy" id="120956"/>
    <lineage>
        <taxon>Bacteria</taxon>
        <taxon>Bacillati</taxon>
        <taxon>Bacillota</taxon>
        <taxon>Bacilli</taxon>
        <taxon>Lactobacillales</taxon>
        <taxon>Aerococcaceae</taxon>
        <taxon>Facklamia</taxon>
    </lineage>
</organism>
<dbReference type="EMBL" id="FNCK01000008">
    <property type="protein sequence ID" value="SDG41071.1"/>
    <property type="molecule type" value="Genomic_DNA"/>
</dbReference>
<keyword evidence="3" id="KW-0804">Transcription</keyword>
<reference evidence="5 6" key="1">
    <citation type="submission" date="2016-10" db="EMBL/GenBank/DDBJ databases">
        <authorList>
            <person name="de Groot N.N."/>
        </authorList>
    </citation>
    <scope>NUCLEOTIDE SEQUENCE [LARGE SCALE GENOMIC DNA]</scope>
    <source>
        <strain evidence="5 6">ATCC BAA-466</strain>
    </source>
</reference>
<evidence type="ECO:0000259" key="4">
    <source>
        <dbReference type="PROSITE" id="PS50949"/>
    </source>
</evidence>
<keyword evidence="2" id="KW-0238">DNA-binding</keyword>
<dbReference type="PANTHER" id="PTHR38445">
    <property type="entry name" value="HTH-TYPE TRANSCRIPTIONAL REPRESSOR YTRA"/>
    <property type="match status" value="1"/>
</dbReference>
<dbReference type="PROSITE" id="PS50949">
    <property type="entry name" value="HTH_GNTR"/>
    <property type="match status" value="1"/>
</dbReference>
<dbReference type="STRING" id="120956.SAMN05421791_1084"/>
<dbReference type="Proteomes" id="UP000199708">
    <property type="component" value="Unassembled WGS sequence"/>
</dbReference>